<gene>
    <name evidence="1" type="ORF">LX16_1755</name>
</gene>
<protein>
    <recommendedName>
        <fullName evidence="3">Sulfotransferase family protein</fullName>
    </recommendedName>
</protein>
<dbReference type="RefSeq" id="WP_147135742.1">
    <property type="nucleotide sequence ID" value="NZ_BAABIJ010000001.1"/>
</dbReference>
<organism evidence="1 2">
    <name type="scientific">Stackebrandtia albiflava</name>
    <dbReference type="NCBI Taxonomy" id="406432"/>
    <lineage>
        <taxon>Bacteria</taxon>
        <taxon>Bacillati</taxon>
        <taxon>Actinomycetota</taxon>
        <taxon>Actinomycetes</taxon>
        <taxon>Glycomycetales</taxon>
        <taxon>Glycomycetaceae</taxon>
        <taxon>Stackebrandtia</taxon>
    </lineage>
</organism>
<sequence length="216" mass="23334">MRVVGAAFGRTGTSSVRTALETLGLGPVHYMRMLAVDPVHARGWSALASGEPGVTAAGLLAGYRSSVAWPGSRYWRDLAAAFPDAKVLLTVRDPDTWYDSVHATLYRTRPARPRTAADHAIEHIVWRGTFGGRFADRSHAVAVYLRHNEEVRAEVPPDRLVECDPARGWEPLCAGLGVAVPDAPFPHVNTTGQYLDRAAAAGALPGRPSPRHQEDA</sequence>
<proteinExistence type="predicted"/>
<dbReference type="Proteomes" id="UP000321617">
    <property type="component" value="Unassembled WGS sequence"/>
</dbReference>
<dbReference type="PANTHER" id="PTHR36978">
    <property type="entry name" value="P-LOOP CONTAINING NUCLEOTIDE TRIPHOSPHATE HYDROLASE"/>
    <property type="match status" value="1"/>
</dbReference>
<dbReference type="EMBL" id="VLLL01000005">
    <property type="protein sequence ID" value="TWJ16035.1"/>
    <property type="molecule type" value="Genomic_DNA"/>
</dbReference>
<dbReference type="AlphaFoldDB" id="A0A562VDU3"/>
<name>A0A562VDU3_9ACTN</name>
<dbReference type="Gene3D" id="3.40.50.300">
    <property type="entry name" value="P-loop containing nucleotide triphosphate hydrolases"/>
    <property type="match status" value="1"/>
</dbReference>
<evidence type="ECO:0000313" key="1">
    <source>
        <dbReference type="EMBL" id="TWJ16035.1"/>
    </source>
</evidence>
<dbReference type="SUPFAM" id="SSF52540">
    <property type="entry name" value="P-loop containing nucleoside triphosphate hydrolases"/>
    <property type="match status" value="1"/>
</dbReference>
<reference evidence="1 2" key="1">
    <citation type="journal article" date="2013" name="Stand. Genomic Sci.">
        <title>Genomic Encyclopedia of Type Strains, Phase I: The one thousand microbial genomes (KMG-I) project.</title>
        <authorList>
            <person name="Kyrpides N.C."/>
            <person name="Woyke T."/>
            <person name="Eisen J.A."/>
            <person name="Garrity G."/>
            <person name="Lilburn T.G."/>
            <person name="Beck B.J."/>
            <person name="Whitman W.B."/>
            <person name="Hugenholtz P."/>
            <person name="Klenk H.P."/>
        </authorList>
    </citation>
    <scope>NUCLEOTIDE SEQUENCE [LARGE SCALE GENOMIC DNA]</scope>
    <source>
        <strain evidence="1 2">DSM 45044</strain>
    </source>
</reference>
<dbReference type="OrthoDB" id="285690at2"/>
<dbReference type="InterPro" id="IPR027417">
    <property type="entry name" value="P-loop_NTPase"/>
</dbReference>
<evidence type="ECO:0008006" key="3">
    <source>
        <dbReference type="Google" id="ProtNLM"/>
    </source>
</evidence>
<dbReference type="Pfam" id="PF17784">
    <property type="entry name" value="Sulfotransfer_4"/>
    <property type="match status" value="1"/>
</dbReference>
<dbReference type="InterPro" id="IPR040632">
    <property type="entry name" value="Sulfotransfer_4"/>
</dbReference>
<comment type="caution">
    <text evidence="1">The sequence shown here is derived from an EMBL/GenBank/DDBJ whole genome shotgun (WGS) entry which is preliminary data.</text>
</comment>
<accession>A0A562VDU3</accession>
<evidence type="ECO:0000313" key="2">
    <source>
        <dbReference type="Proteomes" id="UP000321617"/>
    </source>
</evidence>
<dbReference type="PANTHER" id="PTHR36978:SF4">
    <property type="entry name" value="P-LOOP CONTAINING NUCLEOSIDE TRIPHOSPHATE HYDROLASE PROTEIN"/>
    <property type="match status" value="1"/>
</dbReference>
<keyword evidence="2" id="KW-1185">Reference proteome</keyword>